<evidence type="ECO:0000313" key="3">
    <source>
        <dbReference type="Proteomes" id="UP001620645"/>
    </source>
</evidence>
<protein>
    <recommendedName>
        <fullName evidence="1">MATH domain-containing protein</fullName>
    </recommendedName>
</protein>
<dbReference type="PANTHER" id="PTHR47022">
    <property type="entry name" value="BTB AND MATH DOMAIN-CONTAINING PROTEIN 36-RELATED"/>
    <property type="match status" value="1"/>
</dbReference>
<gene>
    <name evidence="2" type="ORF">niasHS_012763</name>
</gene>
<dbReference type="Pfam" id="PF22486">
    <property type="entry name" value="MATH_2"/>
    <property type="match status" value="1"/>
</dbReference>
<evidence type="ECO:0000259" key="1">
    <source>
        <dbReference type="PROSITE" id="PS50144"/>
    </source>
</evidence>
<accession>A0ABD2IWD7</accession>
<dbReference type="SUPFAM" id="SSF49599">
    <property type="entry name" value="TRAF domain-like"/>
    <property type="match status" value="2"/>
</dbReference>
<organism evidence="2 3">
    <name type="scientific">Heterodera schachtii</name>
    <name type="common">Sugarbeet cyst nematode worm</name>
    <name type="synonym">Tylenchus schachtii</name>
    <dbReference type="NCBI Taxonomy" id="97005"/>
    <lineage>
        <taxon>Eukaryota</taxon>
        <taxon>Metazoa</taxon>
        <taxon>Ecdysozoa</taxon>
        <taxon>Nematoda</taxon>
        <taxon>Chromadorea</taxon>
        <taxon>Rhabditida</taxon>
        <taxon>Tylenchina</taxon>
        <taxon>Tylenchomorpha</taxon>
        <taxon>Tylenchoidea</taxon>
        <taxon>Heteroderidae</taxon>
        <taxon>Heteroderinae</taxon>
        <taxon>Heterodera</taxon>
    </lineage>
</organism>
<name>A0ABD2IWD7_HETSC</name>
<feature type="domain" description="MATH" evidence="1">
    <location>
        <begin position="92"/>
        <end position="228"/>
    </location>
</feature>
<dbReference type="AlphaFoldDB" id="A0ABD2IWD7"/>
<dbReference type="Gene3D" id="2.60.210.10">
    <property type="entry name" value="Apoptosis, Tumor Necrosis Factor Receptor Associated Protein 2, Chain A"/>
    <property type="match status" value="2"/>
</dbReference>
<sequence length="241" mass="27876">MIEGLWNCVYSASFRIVSEKSEEENSIGTICDCVINQSSSCRGFNNFITFEELMELSNGFYNRKEDKVTLTIDIITDEPKVDKFILNHSNSKGTIFMDIQKVSEFAREIFLSERKSETVHIKGLPWKIKAQIQKKTESTNNEKYLGIYLLCDAPEEDKKWNCKCSATFFDLSRKMSGVTDMKREFSEERTFNSESRSWGFYNLISFAKLMNPSEGFYDKSEDKVTLTIDFTVNEAKNEDKA</sequence>
<evidence type="ECO:0000313" key="2">
    <source>
        <dbReference type="EMBL" id="KAL3081821.1"/>
    </source>
</evidence>
<dbReference type="PANTHER" id="PTHR47022:SF1">
    <property type="entry name" value="BTB AND MATH DOMAIN-CONTAINING PROTEIN 36-RELATED"/>
    <property type="match status" value="1"/>
</dbReference>
<dbReference type="EMBL" id="JBICCN010000262">
    <property type="protein sequence ID" value="KAL3081821.1"/>
    <property type="molecule type" value="Genomic_DNA"/>
</dbReference>
<comment type="caution">
    <text evidence="2">The sequence shown here is derived from an EMBL/GenBank/DDBJ whole genome shotgun (WGS) entry which is preliminary data.</text>
</comment>
<keyword evidence="3" id="KW-1185">Reference proteome</keyword>
<reference evidence="2 3" key="1">
    <citation type="submission" date="2024-10" db="EMBL/GenBank/DDBJ databases">
        <authorList>
            <person name="Kim D."/>
        </authorList>
    </citation>
    <scope>NUCLEOTIDE SEQUENCE [LARGE SCALE GENOMIC DNA]</scope>
    <source>
        <strain evidence="2">Taebaek</strain>
    </source>
</reference>
<dbReference type="InterPro" id="IPR002083">
    <property type="entry name" value="MATH/TRAF_dom"/>
</dbReference>
<proteinExistence type="predicted"/>
<dbReference type="PROSITE" id="PS50144">
    <property type="entry name" value="MATH"/>
    <property type="match status" value="1"/>
</dbReference>
<dbReference type="Proteomes" id="UP001620645">
    <property type="component" value="Unassembled WGS sequence"/>
</dbReference>
<dbReference type="InterPro" id="IPR008974">
    <property type="entry name" value="TRAF-like"/>
</dbReference>